<feature type="compositionally biased region" description="Basic and acidic residues" evidence="1">
    <location>
        <begin position="1019"/>
        <end position="1034"/>
    </location>
</feature>
<dbReference type="Gene3D" id="2.60.40.10">
    <property type="entry name" value="Immunoglobulins"/>
    <property type="match status" value="1"/>
</dbReference>
<dbReference type="Proteomes" id="UP000182360">
    <property type="component" value="Unassembled WGS sequence"/>
</dbReference>
<sequence length="1116" mass="124462">MKKYISLIIISFIFVTLSYSKSLIKTNGNITGSLKNDEDHPNYSLEITVDNDNACKKESDFCLVQAGEKLNIKYSSACVKGHPEGPHAPSGSSEDHTILKIRDSNKSISYSNPITVKENEVYTIELYHEATSTWNPKYESTLIFSVRIYGVNKDIDIVSADKITNFKGYLCDFHDNKYNYGLSIYCENATQKFSERPVWYVKKGEPVTIVYNSYSDGNSSSGYNSSTGESGSGGYSDYTYLKRNGTTLGKLPTKIEEDMIFELFFVRTSWGTAAGNVHEETLQTKVIIKVDDTPPTMPSSITGLSEGWTAENVTLTANGSTDDKSGFSHYEYKVGEQGEWTRGSEYNSNVQEHQILNTTVYFRAVDNVGNASEAVAVQVKIDRCSPVISADKEARKWTNESITVTASDENSGIPEKAGLTVDNVLYDGKSYTITETGKHTVTAKDAAGNSTTKQYWIDKEAPVINLNGYIADTWTNKDVTIKVTDNHSDIKSVTKNQEAVSNYTEFKIESTGQYEITAKDKVDNENKVTVKIDKVVPSVSELTFSGFGYESKGEAEYVNAFDVKYNVTENDSGIKENKNILYLNGSIVNESTDKNVIYREKQNLAKVQRKENDKTFEYSVKVTDNAGNRSVEKKARLTIPRTIILKTVEKEDENQGLRKSCIKDGYTINGILINKIDFGLYKTIRLKRTFLADKEEGQNRKEFCYEEYKARFDGSVREEEIKENWEKASQTVITKADVRKVTIGGEEYWYYEDKIKTESGLGHRGIRYQAEWDWKALGVTEKGEYVTIDKTANTPGRVKIRLQGTDVNGEGIRYVVLDGEGKRIEEESDADFTVPVSGVIRLAVKVEDADFDDYSIEATELVKAVFMKGSEQSEETLTVAMEGAGAEGYIVKTNENGNLKSQFRPGNTSAGGWHEFANPEVKLYYNKPFNMKITMTEGCNGASGAYKDVTESGVIMLMAGTPKLGGFKLLVGEEAGYNKDGITSRPHQEIGLGIEFSEEGENPDKIEWNYGDGGQSEGDSVKHKYDQSPERKGNTSEYELTIRVVSGQDEKRASVNVHIIDTQYGALLGDEEWIGMHPVLGRIQVPENVTLSVSDNRNDKENPTVILGYGSALEER</sequence>
<organism evidence="2 3">
    <name type="scientific">Treponema bryantii</name>
    <dbReference type="NCBI Taxonomy" id="163"/>
    <lineage>
        <taxon>Bacteria</taxon>
        <taxon>Pseudomonadati</taxon>
        <taxon>Spirochaetota</taxon>
        <taxon>Spirochaetia</taxon>
        <taxon>Spirochaetales</taxon>
        <taxon>Treponemataceae</taxon>
        <taxon>Treponema</taxon>
    </lineage>
</organism>
<evidence type="ECO:0000313" key="2">
    <source>
        <dbReference type="EMBL" id="SEQ55945.1"/>
    </source>
</evidence>
<feature type="non-terminal residue" evidence="2">
    <location>
        <position position="1116"/>
    </location>
</feature>
<dbReference type="InterPro" id="IPR058094">
    <property type="entry name" value="Ig-like_OmpL47-like"/>
</dbReference>
<protein>
    <recommendedName>
        <fullName evidence="4">PKD domain-containing protein</fullName>
    </recommendedName>
</protein>
<keyword evidence="3" id="KW-1185">Reference proteome</keyword>
<accession>A0A1H9H0S1</accession>
<dbReference type="RefSeq" id="WP_143064215.1">
    <property type="nucleotide sequence ID" value="NZ_FOFU01000006.1"/>
</dbReference>
<dbReference type="EMBL" id="FOFU01000006">
    <property type="protein sequence ID" value="SEQ55945.1"/>
    <property type="molecule type" value="Genomic_DNA"/>
</dbReference>
<dbReference type="NCBIfam" id="NF047446">
    <property type="entry name" value="barrel_OmpL47"/>
    <property type="match status" value="1"/>
</dbReference>
<proteinExistence type="predicted"/>
<dbReference type="AlphaFoldDB" id="A0A1H9H0S1"/>
<evidence type="ECO:0008006" key="4">
    <source>
        <dbReference type="Google" id="ProtNLM"/>
    </source>
</evidence>
<reference evidence="2 3" key="1">
    <citation type="submission" date="2016-10" db="EMBL/GenBank/DDBJ databases">
        <authorList>
            <person name="de Groot N.N."/>
        </authorList>
    </citation>
    <scope>NUCLEOTIDE SEQUENCE [LARGE SCALE GENOMIC DNA]</scope>
    <source>
        <strain evidence="2 3">B25</strain>
    </source>
</reference>
<name>A0A1H9H0S1_9SPIR</name>
<dbReference type="InterPro" id="IPR013783">
    <property type="entry name" value="Ig-like_fold"/>
</dbReference>
<dbReference type="OrthoDB" id="355841at2"/>
<gene>
    <name evidence="2" type="ORF">SAMN04487977_1061</name>
</gene>
<evidence type="ECO:0000313" key="3">
    <source>
        <dbReference type="Proteomes" id="UP000182360"/>
    </source>
</evidence>
<feature type="region of interest" description="Disordered" evidence="1">
    <location>
        <begin position="1011"/>
        <end position="1035"/>
    </location>
</feature>
<evidence type="ECO:0000256" key="1">
    <source>
        <dbReference type="SAM" id="MobiDB-lite"/>
    </source>
</evidence>